<dbReference type="InterPro" id="IPR002554">
    <property type="entry name" value="PP2A_B56"/>
</dbReference>
<dbReference type="EMBL" id="QPKB01000009">
    <property type="protein sequence ID" value="RWR92380.1"/>
    <property type="molecule type" value="Genomic_DNA"/>
</dbReference>
<dbReference type="GO" id="GO:0007165">
    <property type="term" value="P:signal transduction"/>
    <property type="evidence" value="ECO:0007669"/>
    <property type="project" value="InterPro"/>
</dbReference>
<dbReference type="AlphaFoldDB" id="A0A443PNN1"/>
<comment type="function">
    <text evidence="1">The B regulatory subunit might modulate substrate selectivity and catalytic activity, and also might direct the localization of the catalytic enzyme to a particular subcellular compartment.</text>
</comment>
<keyword evidence="3" id="KW-1185">Reference proteome</keyword>
<sequence length="443" mass="51689">MGAQRKTPKAALKKRSTTLQHLFDIDSNNSQSPHDSETEELLSVISYCTFIFTFTDSTESPSQQDLKRLKLMQLLSIIKSSNEPFNDDRILSPLFLMISSNLFRPLPPPSNLCNPPEDDEEPFSAPATAWPHLHVVYDILLKLVLTSDPKSLRNYINHSFLLNLLSLFQSEDRRERESLKNVFHRIYSKFAFYRSFMRKAMKDVFLHFVFEMERHCGVGELLEIWGSIINGFGVPLKEEHKQFLVRVLVPLHKPKGMQAYHRQLTYCVSQFVQKEPMLGGVVVRGVLRYWPRTNCQKELLFIGEMEELVEYTDPVQFVKLALPLCTQIARCLTSWNSQVAERALFLWNNEHFVNMASQSMEQVLPSLVEGIEKNINCHWSKTIRQLSANVKTMLEEMEPELYSKSLREMDYRESMVDQEEKKRNERWERLEMAATQSQSLQQQ</sequence>
<dbReference type="InterPro" id="IPR011989">
    <property type="entry name" value="ARM-like"/>
</dbReference>
<organism evidence="2 3">
    <name type="scientific">Cinnamomum micranthum f. kanehirae</name>
    <dbReference type="NCBI Taxonomy" id="337451"/>
    <lineage>
        <taxon>Eukaryota</taxon>
        <taxon>Viridiplantae</taxon>
        <taxon>Streptophyta</taxon>
        <taxon>Embryophyta</taxon>
        <taxon>Tracheophyta</taxon>
        <taxon>Spermatophyta</taxon>
        <taxon>Magnoliopsida</taxon>
        <taxon>Magnoliidae</taxon>
        <taxon>Laurales</taxon>
        <taxon>Lauraceae</taxon>
        <taxon>Cinnamomum</taxon>
    </lineage>
</organism>
<dbReference type="STRING" id="337451.A0A443PNN1"/>
<dbReference type="Pfam" id="PF01603">
    <property type="entry name" value="B56"/>
    <property type="match status" value="1"/>
</dbReference>
<protein>
    <recommendedName>
        <fullName evidence="1">Serine/threonine protein phosphatase 2A regulatory subunit</fullName>
    </recommendedName>
</protein>
<dbReference type="GO" id="GO:0000159">
    <property type="term" value="C:protein phosphatase type 2A complex"/>
    <property type="evidence" value="ECO:0007669"/>
    <property type="project" value="UniProtKB-UniRule"/>
</dbReference>
<gene>
    <name evidence="2" type="ORF">CKAN_02159000</name>
</gene>
<accession>A0A443PNN1</accession>
<dbReference type="InterPro" id="IPR016024">
    <property type="entry name" value="ARM-type_fold"/>
</dbReference>
<dbReference type="Gene3D" id="1.25.10.10">
    <property type="entry name" value="Leucine-rich Repeat Variant"/>
    <property type="match status" value="1"/>
</dbReference>
<proteinExistence type="inferred from homology"/>
<dbReference type="GO" id="GO:0019888">
    <property type="term" value="F:protein phosphatase regulator activity"/>
    <property type="evidence" value="ECO:0007669"/>
    <property type="project" value="UniProtKB-UniRule"/>
</dbReference>
<evidence type="ECO:0000256" key="1">
    <source>
        <dbReference type="PIRNR" id="PIRNR028043"/>
    </source>
</evidence>
<evidence type="ECO:0000313" key="3">
    <source>
        <dbReference type="Proteomes" id="UP000283530"/>
    </source>
</evidence>
<comment type="similarity">
    <text evidence="1">Belongs to the phosphatase 2A regulatory subunit.</text>
</comment>
<dbReference type="SUPFAM" id="SSF48371">
    <property type="entry name" value="ARM repeat"/>
    <property type="match status" value="1"/>
</dbReference>
<reference evidence="2 3" key="1">
    <citation type="journal article" date="2019" name="Nat. Plants">
        <title>Stout camphor tree genome fills gaps in understanding of flowering plant genome evolution.</title>
        <authorList>
            <person name="Chaw S.M."/>
            <person name="Liu Y.C."/>
            <person name="Wu Y.W."/>
            <person name="Wang H.Y."/>
            <person name="Lin C.I."/>
            <person name="Wu C.S."/>
            <person name="Ke H.M."/>
            <person name="Chang L.Y."/>
            <person name="Hsu C.Y."/>
            <person name="Yang H.T."/>
            <person name="Sudianto E."/>
            <person name="Hsu M.H."/>
            <person name="Wu K.P."/>
            <person name="Wang L.N."/>
            <person name="Leebens-Mack J.H."/>
            <person name="Tsai I.J."/>
        </authorList>
    </citation>
    <scope>NUCLEOTIDE SEQUENCE [LARGE SCALE GENOMIC DNA]</scope>
    <source>
        <strain evidence="3">cv. Chaw 1501</strain>
        <tissue evidence="2">Young leaves</tissue>
    </source>
</reference>
<evidence type="ECO:0000313" key="2">
    <source>
        <dbReference type="EMBL" id="RWR92380.1"/>
    </source>
</evidence>
<dbReference type="FunFam" id="1.25.10.10:FF:000548">
    <property type="entry name" value="Serine/threonine protein phosphatase 2A regulatory subunit"/>
    <property type="match status" value="1"/>
</dbReference>
<dbReference type="OrthoDB" id="768580at2759"/>
<dbReference type="PIRSF" id="PIRSF028043">
    <property type="entry name" value="PP2A_B56"/>
    <property type="match status" value="1"/>
</dbReference>
<dbReference type="Proteomes" id="UP000283530">
    <property type="component" value="Unassembled WGS sequence"/>
</dbReference>
<comment type="caution">
    <text evidence="2">The sequence shown here is derived from an EMBL/GenBank/DDBJ whole genome shotgun (WGS) entry which is preliminary data.</text>
</comment>
<name>A0A443PNN1_9MAGN</name>
<dbReference type="PANTHER" id="PTHR10257:SF28">
    <property type="entry name" value="SERINE_THREONINE PROTEIN PHOSPHATASE 2A REGULATORY SUBUNIT"/>
    <property type="match status" value="1"/>
</dbReference>
<dbReference type="PANTHER" id="PTHR10257">
    <property type="entry name" value="SERINE/THREONINE PROTEIN PHOSPHATASE 2A PP2A REGULATORY SUBUNIT B"/>
    <property type="match status" value="1"/>
</dbReference>